<feature type="signal peptide" evidence="1">
    <location>
        <begin position="1"/>
        <end position="23"/>
    </location>
</feature>
<feature type="chain" id="PRO_5022992941" description="Secreted protein" evidence="1">
    <location>
        <begin position="24"/>
        <end position="62"/>
    </location>
</feature>
<comment type="caution">
    <text evidence="2">The sequence shown here is derived from an EMBL/GenBank/DDBJ whole genome shotgun (WGS) entry which is preliminary data.</text>
</comment>
<evidence type="ECO:0000313" key="2">
    <source>
        <dbReference type="EMBL" id="TWU19646.1"/>
    </source>
</evidence>
<dbReference type="EMBL" id="SJPU01000001">
    <property type="protein sequence ID" value="TWU19646.1"/>
    <property type="molecule type" value="Genomic_DNA"/>
</dbReference>
<sequence>MKKWSSVVWLVVCLVVVGCGSEATNNVATSADAQAIADYEAAQAESQKQIAADEKQAGKPAR</sequence>
<dbReference type="RefSeq" id="WP_146406418.1">
    <property type="nucleotide sequence ID" value="NZ_SJPU01000001.1"/>
</dbReference>
<keyword evidence="1" id="KW-0732">Signal</keyword>
<gene>
    <name evidence="2" type="ORF">Poly21_18210</name>
</gene>
<evidence type="ECO:0008006" key="4">
    <source>
        <dbReference type="Google" id="ProtNLM"/>
    </source>
</evidence>
<evidence type="ECO:0000256" key="1">
    <source>
        <dbReference type="SAM" id="SignalP"/>
    </source>
</evidence>
<organism evidence="2 3">
    <name type="scientific">Allorhodopirellula heiligendammensis</name>
    <dbReference type="NCBI Taxonomy" id="2714739"/>
    <lineage>
        <taxon>Bacteria</taxon>
        <taxon>Pseudomonadati</taxon>
        <taxon>Planctomycetota</taxon>
        <taxon>Planctomycetia</taxon>
        <taxon>Pirellulales</taxon>
        <taxon>Pirellulaceae</taxon>
        <taxon>Allorhodopirellula</taxon>
    </lineage>
</organism>
<dbReference type="Proteomes" id="UP000319908">
    <property type="component" value="Unassembled WGS sequence"/>
</dbReference>
<protein>
    <recommendedName>
        <fullName evidence="4">Secreted protein</fullName>
    </recommendedName>
</protein>
<reference evidence="2 3" key="1">
    <citation type="journal article" date="2020" name="Antonie Van Leeuwenhoek">
        <title>Rhodopirellula heiligendammensis sp. nov., Rhodopirellula pilleata sp. nov., and Rhodopirellula solitaria sp. nov. isolated from natural or artificial marine surfaces in Northern Germany and California, USA, and emended description of the genus Rhodopirellula.</title>
        <authorList>
            <person name="Kallscheuer N."/>
            <person name="Wiegand S."/>
            <person name="Jogler M."/>
            <person name="Boedeker C."/>
            <person name="Peeters S.H."/>
            <person name="Rast P."/>
            <person name="Heuer A."/>
            <person name="Jetten M.S.M."/>
            <person name="Rohde M."/>
            <person name="Jogler C."/>
        </authorList>
    </citation>
    <scope>NUCLEOTIDE SEQUENCE [LARGE SCALE GENOMIC DNA]</scope>
    <source>
        <strain evidence="2 3">Poly21</strain>
    </source>
</reference>
<evidence type="ECO:0000313" key="3">
    <source>
        <dbReference type="Proteomes" id="UP000319908"/>
    </source>
</evidence>
<dbReference type="AlphaFoldDB" id="A0A5C6C887"/>
<accession>A0A5C6C887</accession>
<name>A0A5C6C887_9BACT</name>
<keyword evidence="3" id="KW-1185">Reference proteome</keyword>
<dbReference type="PROSITE" id="PS51257">
    <property type="entry name" value="PROKAR_LIPOPROTEIN"/>
    <property type="match status" value="1"/>
</dbReference>
<proteinExistence type="predicted"/>